<evidence type="ECO:0000313" key="3">
    <source>
        <dbReference type="Proteomes" id="UP000178046"/>
    </source>
</evidence>
<sequence length="293" mass="32214">MKIFITGSESFVGKELVSQCLKNGIEVAGIDLIDLPSQKYEYKKMDVRSQEISDIMPVNTDAIIHLAAVSRESDCKKDLKNCFDVNAGGTINIIDAAIKNKAHNFIFASSEWVYGESEAVKKETDQTLNTSSPYALSKIIGECALRQRYEESKMNVVVLRFGIIYGPRKNNWAAVESLFNSVATKDTVEVGSLKTGRNFIHVSDIASGIIASLRLPGFNIINLAGSQLITLGDILDESCKILGRHLKIIDQGKPSVVRSISNQKAKEILNWEPAYDLEKGLKNIKSATLTNAS</sequence>
<dbReference type="Gene3D" id="3.40.50.720">
    <property type="entry name" value="NAD(P)-binding Rossmann-like Domain"/>
    <property type="match status" value="1"/>
</dbReference>
<dbReference type="InterPro" id="IPR001509">
    <property type="entry name" value="Epimerase_deHydtase"/>
</dbReference>
<evidence type="ECO:0000259" key="1">
    <source>
        <dbReference type="Pfam" id="PF01370"/>
    </source>
</evidence>
<dbReference type="Pfam" id="PF01370">
    <property type="entry name" value="Epimerase"/>
    <property type="match status" value="1"/>
</dbReference>
<feature type="domain" description="NAD-dependent epimerase/dehydratase" evidence="1">
    <location>
        <begin position="3"/>
        <end position="216"/>
    </location>
</feature>
<gene>
    <name evidence="2" type="ORF">A2924_00935</name>
</gene>
<accession>A0A1F5X1H5</accession>
<name>A0A1F5X1H5_9BACT</name>
<dbReference type="PANTHER" id="PTHR43245">
    <property type="entry name" value="BIFUNCTIONAL POLYMYXIN RESISTANCE PROTEIN ARNA"/>
    <property type="match status" value="1"/>
</dbReference>
<dbReference type="Proteomes" id="UP000178046">
    <property type="component" value="Unassembled WGS sequence"/>
</dbReference>
<protein>
    <recommendedName>
        <fullName evidence="1">NAD-dependent epimerase/dehydratase domain-containing protein</fullName>
    </recommendedName>
</protein>
<dbReference type="CDD" id="cd08946">
    <property type="entry name" value="SDR_e"/>
    <property type="match status" value="1"/>
</dbReference>
<dbReference type="InterPro" id="IPR036291">
    <property type="entry name" value="NAD(P)-bd_dom_sf"/>
</dbReference>
<proteinExistence type="predicted"/>
<dbReference type="AlphaFoldDB" id="A0A1F5X1H5"/>
<organism evidence="2 3">
    <name type="scientific">Candidatus Giovannonibacteria bacterium RIFCSPLOWO2_01_FULL_44_16</name>
    <dbReference type="NCBI Taxonomy" id="1798348"/>
    <lineage>
        <taxon>Bacteria</taxon>
        <taxon>Candidatus Giovannoniibacteriota</taxon>
    </lineage>
</organism>
<dbReference type="SUPFAM" id="SSF51735">
    <property type="entry name" value="NAD(P)-binding Rossmann-fold domains"/>
    <property type="match status" value="1"/>
</dbReference>
<dbReference type="EMBL" id="MFIA01000036">
    <property type="protein sequence ID" value="OGF81757.1"/>
    <property type="molecule type" value="Genomic_DNA"/>
</dbReference>
<dbReference type="InterPro" id="IPR050177">
    <property type="entry name" value="Lipid_A_modif_metabolic_enz"/>
</dbReference>
<evidence type="ECO:0000313" key="2">
    <source>
        <dbReference type="EMBL" id="OGF81757.1"/>
    </source>
</evidence>
<comment type="caution">
    <text evidence="2">The sequence shown here is derived from an EMBL/GenBank/DDBJ whole genome shotgun (WGS) entry which is preliminary data.</text>
</comment>
<reference evidence="2 3" key="1">
    <citation type="journal article" date="2016" name="Nat. Commun.">
        <title>Thousands of microbial genomes shed light on interconnected biogeochemical processes in an aquifer system.</title>
        <authorList>
            <person name="Anantharaman K."/>
            <person name="Brown C.T."/>
            <person name="Hug L.A."/>
            <person name="Sharon I."/>
            <person name="Castelle C.J."/>
            <person name="Probst A.J."/>
            <person name="Thomas B.C."/>
            <person name="Singh A."/>
            <person name="Wilkins M.J."/>
            <person name="Karaoz U."/>
            <person name="Brodie E.L."/>
            <person name="Williams K.H."/>
            <person name="Hubbard S.S."/>
            <person name="Banfield J.F."/>
        </authorList>
    </citation>
    <scope>NUCLEOTIDE SEQUENCE [LARGE SCALE GENOMIC DNA]</scope>
</reference>